<protein>
    <submittedName>
        <fullName evidence="1">Uncharacterized protein</fullName>
    </submittedName>
</protein>
<gene>
    <name evidence="1" type="ORF">ACAOBT_LOCUS36005</name>
</gene>
<evidence type="ECO:0000313" key="2">
    <source>
        <dbReference type="Proteomes" id="UP001152888"/>
    </source>
</evidence>
<reference evidence="1" key="1">
    <citation type="submission" date="2022-03" db="EMBL/GenBank/DDBJ databases">
        <authorList>
            <person name="Sayadi A."/>
        </authorList>
    </citation>
    <scope>NUCLEOTIDE SEQUENCE</scope>
</reference>
<proteinExistence type="predicted"/>
<name>A0A9P0VR56_ACAOB</name>
<feature type="non-terminal residue" evidence="1">
    <location>
        <position position="1"/>
    </location>
</feature>
<evidence type="ECO:0000313" key="1">
    <source>
        <dbReference type="EMBL" id="CAH2017415.1"/>
    </source>
</evidence>
<accession>A0A9P0VR56</accession>
<dbReference type="OrthoDB" id="6819250at2759"/>
<dbReference type="EMBL" id="CAKOFQ010009274">
    <property type="protein sequence ID" value="CAH2017415.1"/>
    <property type="molecule type" value="Genomic_DNA"/>
</dbReference>
<organism evidence="1 2">
    <name type="scientific">Acanthoscelides obtectus</name>
    <name type="common">Bean weevil</name>
    <name type="synonym">Bruchus obtectus</name>
    <dbReference type="NCBI Taxonomy" id="200917"/>
    <lineage>
        <taxon>Eukaryota</taxon>
        <taxon>Metazoa</taxon>
        <taxon>Ecdysozoa</taxon>
        <taxon>Arthropoda</taxon>
        <taxon>Hexapoda</taxon>
        <taxon>Insecta</taxon>
        <taxon>Pterygota</taxon>
        <taxon>Neoptera</taxon>
        <taxon>Endopterygota</taxon>
        <taxon>Coleoptera</taxon>
        <taxon>Polyphaga</taxon>
        <taxon>Cucujiformia</taxon>
        <taxon>Chrysomeloidea</taxon>
        <taxon>Chrysomelidae</taxon>
        <taxon>Bruchinae</taxon>
        <taxon>Bruchini</taxon>
        <taxon>Acanthoscelides</taxon>
    </lineage>
</organism>
<dbReference type="AlphaFoldDB" id="A0A9P0VR56"/>
<sequence>PENEEVRIRYLEYKKKLVKLIRNAKYNFYKKQINKNKDTPKNLWNVVNKLRKGSSKCAIKEIVDENKLYDSPKTIANQFNDFFVNIGKYYAELIVRPNKNRPQRKINQSTFFLEAVDVTEVTSIINTLKKWEIARF</sequence>
<keyword evidence="2" id="KW-1185">Reference proteome</keyword>
<comment type="caution">
    <text evidence="1">The sequence shown here is derived from an EMBL/GenBank/DDBJ whole genome shotgun (WGS) entry which is preliminary data.</text>
</comment>
<dbReference type="Proteomes" id="UP001152888">
    <property type="component" value="Unassembled WGS sequence"/>
</dbReference>